<feature type="transmembrane region" description="Helical" evidence="1">
    <location>
        <begin position="17"/>
        <end position="38"/>
    </location>
</feature>
<dbReference type="AlphaFoldDB" id="A0A1G1YZY3"/>
<dbReference type="EMBL" id="MHIU01000023">
    <property type="protein sequence ID" value="OGY57779.1"/>
    <property type="molecule type" value="Genomic_DNA"/>
</dbReference>
<evidence type="ECO:0000313" key="3">
    <source>
        <dbReference type="Proteomes" id="UP000178651"/>
    </source>
</evidence>
<keyword evidence="1" id="KW-0812">Transmembrane</keyword>
<sequence length="142" mass="15848">MKFIKSIFNIRDSKKKLLYIILLTFLLSFIVARIWSIYYGHSIYIRGFHIHHFYFGMLLLSVGGILGILSKTKEYLQAASLLIGAGIGLFADEIGLLLNCTTTKRVCEYAFPGTYDIIISISAIILISIVATSFVGKNSDSN</sequence>
<name>A0A1G1YZY3_9BACT</name>
<feature type="transmembrane region" description="Helical" evidence="1">
    <location>
        <begin position="76"/>
        <end position="97"/>
    </location>
</feature>
<keyword evidence="1" id="KW-0472">Membrane</keyword>
<protein>
    <submittedName>
        <fullName evidence="2">Uncharacterized protein</fullName>
    </submittedName>
</protein>
<keyword evidence="1" id="KW-1133">Transmembrane helix</keyword>
<gene>
    <name evidence="2" type="ORF">A3D47_02495</name>
</gene>
<comment type="caution">
    <text evidence="2">The sequence shown here is derived from an EMBL/GenBank/DDBJ whole genome shotgun (WGS) entry which is preliminary data.</text>
</comment>
<evidence type="ECO:0000313" key="2">
    <source>
        <dbReference type="EMBL" id="OGY57779.1"/>
    </source>
</evidence>
<dbReference type="Proteomes" id="UP000178651">
    <property type="component" value="Unassembled WGS sequence"/>
</dbReference>
<accession>A0A1G1YZY3</accession>
<feature type="transmembrane region" description="Helical" evidence="1">
    <location>
        <begin position="117"/>
        <end position="136"/>
    </location>
</feature>
<proteinExistence type="predicted"/>
<feature type="transmembrane region" description="Helical" evidence="1">
    <location>
        <begin position="50"/>
        <end position="69"/>
    </location>
</feature>
<evidence type="ECO:0000256" key="1">
    <source>
        <dbReference type="SAM" id="Phobius"/>
    </source>
</evidence>
<reference evidence="2 3" key="1">
    <citation type="journal article" date="2016" name="Nat. Commun.">
        <title>Thousands of microbial genomes shed light on interconnected biogeochemical processes in an aquifer system.</title>
        <authorList>
            <person name="Anantharaman K."/>
            <person name="Brown C.T."/>
            <person name="Hug L.A."/>
            <person name="Sharon I."/>
            <person name="Castelle C.J."/>
            <person name="Probst A.J."/>
            <person name="Thomas B.C."/>
            <person name="Singh A."/>
            <person name="Wilkins M.J."/>
            <person name="Karaoz U."/>
            <person name="Brodie E.L."/>
            <person name="Williams K.H."/>
            <person name="Hubbard S.S."/>
            <person name="Banfield J.F."/>
        </authorList>
    </citation>
    <scope>NUCLEOTIDE SEQUENCE [LARGE SCALE GENOMIC DNA]</scope>
</reference>
<organism evidence="2 3">
    <name type="scientific">Candidatus Colwellbacteria bacterium RIFCSPHIGHO2_02_FULL_43_15</name>
    <dbReference type="NCBI Taxonomy" id="1797686"/>
    <lineage>
        <taxon>Bacteria</taxon>
        <taxon>Candidatus Colwelliibacteriota</taxon>
    </lineage>
</organism>